<dbReference type="PROSITE" id="PS51747">
    <property type="entry name" value="CYT_DCMP_DEAMINASES_2"/>
    <property type="match status" value="1"/>
</dbReference>
<sequence length="281" mass="28890">CSRDEDRWTLAPAYADTLPQTTRKYAGAEPDAPVPMPTVTPGAAPRSGDAHGVYLRPAKVQHMPDGLRATAAAATAAATAEPSRRSQRRRLLAPPPPDASTDDGDEDGSGGPDSDGAADATANRRPTAAQPPSNRQARSVGGAGDSRRSYGGGAGSKRRCTTGGAAPWAGGTAARDWGGAGWLRQEEEGARTHSPVTASGVGAVIVNSDNVILAIGYNGFPRGCCDSDLPWAKVAHGPDGRPDPLGTKYPYVVHAEANALLNKNAASVAGARVYVTMFPCN</sequence>
<reference evidence="7 8" key="1">
    <citation type="journal article" date="2017" name="Mol. Biol. Evol.">
        <title>The 4-celled Tetrabaena socialis nuclear genome reveals the essential components for genetic control of cell number at the origin of multicellularity in the volvocine lineage.</title>
        <authorList>
            <person name="Featherston J."/>
            <person name="Arakaki Y."/>
            <person name="Hanschen E.R."/>
            <person name="Ferris P.J."/>
            <person name="Michod R.E."/>
            <person name="Olson B.J.S.C."/>
            <person name="Nozaki H."/>
            <person name="Durand P.M."/>
        </authorList>
    </citation>
    <scope>NUCLEOTIDE SEQUENCE [LARGE SCALE GENOMIC DNA]</scope>
    <source>
        <strain evidence="7 8">NIES-571</strain>
    </source>
</reference>
<dbReference type="EC" id="3.5.4.12" evidence="3"/>
<feature type="compositionally biased region" description="Low complexity" evidence="5">
    <location>
        <begin position="161"/>
        <end position="173"/>
    </location>
</feature>
<feature type="region of interest" description="Disordered" evidence="5">
    <location>
        <begin position="74"/>
        <end position="173"/>
    </location>
</feature>
<evidence type="ECO:0000313" key="8">
    <source>
        <dbReference type="Proteomes" id="UP000236333"/>
    </source>
</evidence>
<dbReference type="EMBL" id="PGGS01001837">
    <property type="protein sequence ID" value="PNG99989.1"/>
    <property type="molecule type" value="Genomic_DNA"/>
</dbReference>
<dbReference type="InterPro" id="IPR016193">
    <property type="entry name" value="Cytidine_deaminase-like"/>
</dbReference>
<feature type="non-terminal residue" evidence="7">
    <location>
        <position position="1"/>
    </location>
</feature>
<feature type="domain" description="CMP/dCMP-type deaminase" evidence="6">
    <location>
        <begin position="176"/>
        <end position="281"/>
    </location>
</feature>
<feature type="compositionally biased region" description="Low complexity" evidence="5">
    <location>
        <begin position="112"/>
        <end position="121"/>
    </location>
</feature>
<dbReference type="Gene3D" id="3.40.140.10">
    <property type="entry name" value="Cytidine Deaminase, domain 2"/>
    <property type="match status" value="1"/>
</dbReference>
<evidence type="ECO:0000256" key="3">
    <source>
        <dbReference type="ARBA" id="ARBA00038938"/>
    </source>
</evidence>
<dbReference type="GO" id="GO:0004132">
    <property type="term" value="F:dCMP deaminase activity"/>
    <property type="evidence" value="ECO:0007669"/>
    <property type="project" value="TreeGrafter"/>
</dbReference>
<evidence type="ECO:0000256" key="1">
    <source>
        <dbReference type="ARBA" id="ARBA00022727"/>
    </source>
</evidence>
<keyword evidence="2" id="KW-0378">Hydrolase</keyword>
<feature type="region of interest" description="Disordered" evidence="5">
    <location>
        <begin position="1"/>
        <end position="53"/>
    </location>
</feature>
<accession>A0A2J7ZIB8</accession>
<gene>
    <name evidence="7" type="ORF">TSOC_014213</name>
</gene>
<dbReference type="PANTHER" id="PTHR11086">
    <property type="entry name" value="DEOXYCYTIDYLATE DEAMINASE-RELATED"/>
    <property type="match status" value="1"/>
</dbReference>
<proteinExistence type="predicted"/>
<dbReference type="InterPro" id="IPR015517">
    <property type="entry name" value="dCMP_deaminase-rel"/>
</dbReference>
<name>A0A2J7ZIB8_9CHLO</name>
<evidence type="ECO:0000256" key="4">
    <source>
        <dbReference type="ARBA" id="ARBA00041763"/>
    </source>
</evidence>
<dbReference type="GO" id="GO:0005737">
    <property type="term" value="C:cytoplasm"/>
    <property type="evidence" value="ECO:0007669"/>
    <property type="project" value="TreeGrafter"/>
</dbReference>
<dbReference type="SUPFAM" id="SSF53927">
    <property type="entry name" value="Cytidine deaminase-like"/>
    <property type="match status" value="1"/>
</dbReference>
<evidence type="ECO:0000256" key="5">
    <source>
        <dbReference type="SAM" id="MobiDB-lite"/>
    </source>
</evidence>
<organism evidence="7 8">
    <name type="scientific">Tetrabaena socialis</name>
    <dbReference type="NCBI Taxonomy" id="47790"/>
    <lineage>
        <taxon>Eukaryota</taxon>
        <taxon>Viridiplantae</taxon>
        <taxon>Chlorophyta</taxon>
        <taxon>core chlorophytes</taxon>
        <taxon>Chlorophyceae</taxon>
        <taxon>CS clade</taxon>
        <taxon>Chlamydomonadales</taxon>
        <taxon>Tetrabaenaceae</taxon>
        <taxon>Tetrabaena</taxon>
    </lineage>
</organism>
<dbReference type="OrthoDB" id="6710946at2759"/>
<evidence type="ECO:0000313" key="7">
    <source>
        <dbReference type="EMBL" id="PNG99989.1"/>
    </source>
</evidence>
<keyword evidence="8" id="KW-1185">Reference proteome</keyword>
<dbReference type="Pfam" id="PF00383">
    <property type="entry name" value="dCMP_cyt_deam_1"/>
    <property type="match status" value="1"/>
</dbReference>
<feature type="non-terminal residue" evidence="7">
    <location>
        <position position="281"/>
    </location>
</feature>
<dbReference type="AlphaFoldDB" id="A0A2J7ZIB8"/>
<keyword evidence="1" id="KW-0545">Nucleotide biosynthesis</keyword>
<dbReference type="PANTHER" id="PTHR11086:SF18">
    <property type="entry name" value="DEOXYCYTIDYLATE DEAMINASE"/>
    <property type="match status" value="1"/>
</dbReference>
<evidence type="ECO:0000256" key="2">
    <source>
        <dbReference type="ARBA" id="ARBA00022801"/>
    </source>
</evidence>
<protein>
    <recommendedName>
        <fullName evidence="4">dCMP deaminase</fullName>
        <ecNumber evidence="3">3.5.4.12</ecNumber>
    </recommendedName>
    <alternativeName>
        <fullName evidence="4">dCMP deaminase</fullName>
    </alternativeName>
</protein>
<evidence type="ECO:0000259" key="6">
    <source>
        <dbReference type="PROSITE" id="PS51747"/>
    </source>
</evidence>
<dbReference type="InterPro" id="IPR002125">
    <property type="entry name" value="CMP_dCMP_dom"/>
</dbReference>
<comment type="caution">
    <text evidence="7">The sequence shown here is derived from an EMBL/GenBank/DDBJ whole genome shotgun (WGS) entry which is preliminary data.</text>
</comment>
<dbReference type="Proteomes" id="UP000236333">
    <property type="component" value="Unassembled WGS sequence"/>
</dbReference>